<organism evidence="1 2">
    <name type="scientific">Bacillus cereus HuA2-1</name>
    <dbReference type="NCBI Taxonomy" id="1053201"/>
    <lineage>
        <taxon>Bacteria</taxon>
        <taxon>Bacillati</taxon>
        <taxon>Bacillota</taxon>
        <taxon>Bacilli</taxon>
        <taxon>Bacillales</taxon>
        <taxon>Bacillaceae</taxon>
        <taxon>Bacillus</taxon>
        <taxon>Bacillus cereus group</taxon>
    </lineage>
</organism>
<accession>J9C970</accession>
<dbReference type="AlphaFoldDB" id="J9C970"/>
<protein>
    <submittedName>
        <fullName evidence="1">Uncharacterized protein</fullName>
    </submittedName>
</protein>
<evidence type="ECO:0000313" key="1">
    <source>
        <dbReference type="EMBL" id="EJV82092.1"/>
    </source>
</evidence>
<name>J9C970_BACCE</name>
<dbReference type="Proteomes" id="UP000004136">
    <property type="component" value="Unassembled WGS sequence"/>
</dbReference>
<dbReference type="OrthoDB" id="9958665at2"/>
<dbReference type="EMBL" id="AHDV01000024">
    <property type="protein sequence ID" value="EJV82092.1"/>
    <property type="molecule type" value="Genomic_DNA"/>
</dbReference>
<evidence type="ECO:0000313" key="2">
    <source>
        <dbReference type="Proteomes" id="UP000004136"/>
    </source>
</evidence>
<dbReference type="RefSeq" id="WP_002138063.1">
    <property type="nucleotide sequence ID" value="NZ_JH804672.1"/>
</dbReference>
<proteinExistence type="predicted"/>
<reference evidence="1 2" key="1">
    <citation type="submission" date="2012-04" db="EMBL/GenBank/DDBJ databases">
        <title>The Genome Sequence of Bacillus cereus HuA2-1.</title>
        <authorList>
            <consortium name="The Broad Institute Genome Sequencing Platform"/>
            <consortium name="The Broad Institute Genome Sequencing Center for Infectious Disease"/>
            <person name="Feldgarden M."/>
            <person name="Van der Auwera G.A."/>
            <person name="Mahillon J."/>
            <person name="Duprez V."/>
            <person name="Timmery S."/>
            <person name="Mattelet C."/>
            <person name="Dierick K."/>
            <person name="Sun M."/>
            <person name="Yu Z."/>
            <person name="Zhu L."/>
            <person name="Hu X."/>
            <person name="Shank E.B."/>
            <person name="Swiecicka I."/>
            <person name="Hansen B.M."/>
            <person name="Andrup L."/>
            <person name="Young S.K."/>
            <person name="Zeng Q."/>
            <person name="Gargeya S."/>
            <person name="Fitzgerald M."/>
            <person name="Haas B."/>
            <person name="Abouelleil A."/>
            <person name="Alvarado L."/>
            <person name="Arachchi H.M."/>
            <person name="Berlin A."/>
            <person name="Chapman S.B."/>
            <person name="Goldberg J."/>
            <person name="Griggs A."/>
            <person name="Gujja S."/>
            <person name="Hansen M."/>
            <person name="Howarth C."/>
            <person name="Imamovic A."/>
            <person name="Larimer J."/>
            <person name="McCowen C."/>
            <person name="Montmayeur A."/>
            <person name="Murphy C."/>
            <person name="Neiman D."/>
            <person name="Pearson M."/>
            <person name="Priest M."/>
            <person name="Roberts A."/>
            <person name="Saif S."/>
            <person name="Shea T."/>
            <person name="Sisk P."/>
            <person name="Sykes S."/>
            <person name="Wortman J."/>
            <person name="Nusbaum C."/>
            <person name="Birren B."/>
        </authorList>
    </citation>
    <scope>NUCLEOTIDE SEQUENCE [LARGE SCALE GENOMIC DNA]</scope>
    <source>
        <strain evidence="1 2">HuA2-1</strain>
    </source>
</reference>
<comment type="caution">
    <text evidence="1">The sequence shown here is derived from an EMBL/GenBank/DDBJ whole genome shotgun (WGS) entry which is preliminary data.</text>
</comment>
<dbReference type="HOGENOM" id="CLU_2679893_0_0_9"/>
<dbReference type="PATRIC" id="fig|1053201.3.peg.3571"/>
<gene>
    <name evidence="1" type="ORF">IG3_03494</name>
</gene>
<sequence length="74" mass="8753">MNKITEFDYWVSYVFTHNGSGNLDHGNDHINIAETYSGIEWIREIEERICRRYGYSKVTLMNFVPLFSQNEKSS</sequence>